<keyword evidence="2" id="KW-1185">Reference proteome</keyword>
<name>A0ABY4IB77_CHIFI</name>
<sequence>MAHKVILGLPGIEVSNSNAAFVIKKDGKQIGKISISRGGVEYFKGRRQRPIKMNWTKFDEMILEFNKAK</sequence>
<proteinExistence type="predicted"/>
<accession>A0ABY4IB77</accession>
<dbReference type="EMBL" id="CP095855">
    <property type="protein sequence ID" value="UPK72308.1"/>
    <property type="molecule type" value="Genomic_DNA"/>
</dbReference>
<protein>
    <submittedName>
        <fullName evidence="1">Uncharacterized protein</fullName>
    </submittedName>
</protein>
<evidence type="ECO:0000313" key="2">
    <source>
        <dbReference type="Proteomes" id="UP000830198"/>
    </source>
</evidence>
<dbReference type="Proteomes" id="UP000830198">
    <property type="component" value="Chromosome"/>
</dbReference>
<evidence type="ECO:0000313" key="1">
    <source>
        <dbReference type="EMBL" id="UPK72308.1"/>
    </source>
</evidence>
<dbReference type="RefSeq" id="WP_247814439.1">
    <property type="nucleotide sequence ID" value="NZ_CP095855.1"/>
</dbReference>
<organism evidence="1 2">
    <name type="scientific">Chitinophaga filiformis</name>
    <name type="common">Myxococcus filiformis</name>
    <name type="synonym">Flexibacter filiformis</name>
    <dbReference type="NCBI Taxonomy" id="104663"/>
    <lineage>
        <taxon>Bacteria</taxon>
        <taxon>Pseudomonadati</taxon>
        <taxon>Bacteroidota</taxon>
        <taxon>Chitinophagia</taxon>
        <taxon>Chitinophagales</taxon>
        <taxon>Chitinophagaceae</taxon>
        <taxon>Chitinophaga</taxon>
    </lineage>
</organism>
<gene>
    <name evidence="1" type="ORF">MYF79_13520</name>
</gene>
<reference evidence="1 2" key="1">
    <citation type="submission" date="2022-04" db="EMBL/GenBank/DDBJ databases">
        <title>The arsenic-methylating capacity of Chitinophaga filiformis YT5 during chitin decomposition.</title>
        <authorList>
            <person name="Chen G."/>
            <person name="Liang Y."/>
        </authorList>
    </citation>
    <scope>NUCLEOTIDE SEQUENCE [LARGE SCALE GENOMIC DNA]</scope>
    <source>
        <strain evidence="1 2">YT5</strain>
    </source>
</reference>